<reference evidence="3" key="1">
    <citation type="submission" date="2010-05" db="EMBL/GenBank/DDBJ databases">
        <title>The complete genome of Truepera radiovictris DSM 17093.</title>
        <authorList>
            <consortium name="US DOE Joint Genome Institute (JGI-PGF)"/>
            <person name="Lucas S."/>
            <person name="Copeland A."/>
            <person name="Lapidus A."/>
            <person name="Glavina del Rio T."/>
            <person name="Dalin E."/>
            <person name="Tice H."/>
            <person name="Bruce D."/>
            <person name="Goodwin L."/>
            <person name="Pitluck S."/>
            <person name="Kyrpides N."/>
            <person name="Mavromatis K."/>
            <person name="Ovchinnikova G."/>
            <person name="Munk A.C."/>
            <person name="Detter J.C."/>
            <person name="Han C."/>
            <person name="Tapia R."/>
            <person name="Land M."/>
            <person name="Hauser L."/>
            <person name="Markowitz V."/>
            <person name="Cheng J.-F."/>
            <person name="Hugenholtz P."/>
            <person name="Woyke T."/>
            <person name="Wu D."/>
            <person name="Tindall B."/>
            <person name="Pomrenke H.G."/>
            <person name="Brambilla E."/>
            <person name="Klenk H.-P."/>
            <person name="Eisen J.A."/>
        </authorList>
    </citation>
    <scope>NUCLEOTIDE SEQUENCE [LARGE SCALE GENOMIC DNA]</scope>
    <source>
        <strain evidence="3">DSM 17093 / CIP 108686 / LMG 22925 / RQ-24</strain>
    </source>
</reference>
<keyword evidence="3" id="KW-1185">Reference proteome</keyword>
<keyword evidence="1" id="KW-0472">Membrane</keyword>
<dbReference type="RefSeq" id="WP_013177824.1">
    <property type="nucleotide sequence ID" value="NC_014221.1"/>
</dbReference>
<dbReference type="InterPro" id="IPR007445">
    <property type="entry name" value="PilO"/>
</dbReference>
<gene>
    <name evidence="2" type="ordered locus">Trad_1332</name>
</gene>
<dbReference type="Gene3D" id="3.30.70.60">
    <property type="match status" value="1"/>
</dbReference>
<dbReference type="STRING" id="649638.Trad_1332"/>
<evidence type="ECO:0000256" key="1">
    <source>
        <dbReference type="SAM" id="Phobius"/>
    </source>
</evidence>
<dbReference type="eggNOG" id="COG3167">
    <property type="taxonomic scope" value="Bacteria"/>
</dbReference>
<organism evidence="2 3">
    <name type="scientific">Truepera radiovictrix (strain DSM 17093 / CIP 108686 / LMG 22925 / RQ-24)</name>
    <dbReference type="NCBI Taxonomy" id="649638"/>
    <lineage>
        <taxon>Bacteria</taxon>
        <taxon>Thermotogati</taxon>
        <taxon>Deinococcota</taxon>
        <taxon>Deinococci</taxon>
        <taxon>Trueperales</taxon>
        <taxon>Trueperaceae</taxon>
        <taxon>Truepera</taxon>
    </lineage>
</organism>
<dbReference type="EMBL" id="CP002049">
    <property type="protein sequence ID" value="ADI14454.1"/>
    <property type="molecule type" value="Genomic_DNA"/>
</dbReference>
<evidence type="ECO:0000313" key="2">
    <source>
        <dbReference type="EMBL" id="ADI14454.1"/>
    </source>
</evidence>
<keyword evidence="1" id="KW-0812">Transmembrane</keyword>
<proteinExistence type="predicted"/>
<protein>
    <submittedName>
        <fullName evidence="2">General secretion pathway protein M</fullName>
    </submittedName>
</protein>
<dbReference type="KEGG" id="tra:Trad_1332"/>
<reference evidence="2 3" key="2">
    <citation type="journal article" date="2011" name="Stand. Genomic Sci.">
        <title>Complete genome sequence of Truepera radiovictrix type strain (RQ-24).</title>
        <authorList>
            <person name="Ivanova N."/>
            <person name="Rohde C."/>
            <person name="Munk C."/>
            <person name="Nolan M."/>
            <person name="Lucas S."/>
            <person name="Del Rio T.G."/>
            <person name="Tice H."/>
            <person name="Deshpande S."/>
            <person name="Cheng J.F."/>
            <person name="Tapia R."/>
            <person name="Han C."/>
            <person name="Goodwin L."/>
            <person name="Pitluck S."/>
            <person name="Liolios K."/>
            <person name="Mavromatis K."/>
            <person name="Mikhailova N."/>
            <person name="Pati A."/>
            <person name="Chen A."/>
            <person name="Palaniappan K."/>
            <person name="Land M."/>
            <person name="Hauser L."/>
            <person name="Chang Y.J."/>
            <person name="Jeffries C.D."/>
            <person name="Brambilla E."/>
            <person name="Rohde M."/>
            <person name="Goker M."/>
            <person name="Tindall B.J."/>
            <person name="Woyke T."/>
            <person name="Bristow J."/>
            <person name="Eisen J.A."/>
            <person name="Markowitz V."/>
            <person name="Hugenholtz P."/>
            <person name="Kyrpides N.C."/>
            <person name="Klenk H.P."/>
            <person name="Lapidus A."/>
        </authorList>
    </citation>
    <scope>NUCLEOTIDE SEQUENCE [LARGE SCALE GENOMIC DNA]</scope>
    <source>
        <strain evidence="3">DSM 17093 / CIP 108686 / LMG 22925 / RQ-24</strain>
    </source>
</reference>
<dbReference type="GO" id="GO:0043683">
    <property type="term" value="P:type IV pilus assembly"/>
    <property type="evidence" value="ECO:0007669"/>
    <property type="project" value="InterPro"/>
</dbReference>
<feature type="transmembrane region" description="Helical" evidence="1">
    <location>
        <begin position="30"/>
        <end position="47"/>
    </location>
</feature>
<dbReference type="GO" id="GO:0043107">
    <property type="term" value="P:type IV pilus-dependent motility"/>
    <property type="evidence" value="ECO:0007669"/>
    <property type="project" value="InterPro"/>
</dbReference>
<dbReference type="Proteomes" id="UP000000379">
    <property type="component" value="Chromosome"/>
</dbReference>
<accession>D7CWU6</accession>
<dbReference type="Pfam" id="PF04350">
    <property type="entry name" value="PilO"/>
    <property type="match status" value="1"/>
</dbReference>
<keyword evidence="1" id="KW-1133">Transmembrane helix</keyword>
<name>D7CWU6_TRURR</name>
<dbReference type="AlphaFoldDB" id="D7CWU6"/>
<dbReference type="HOGENOM" id="CLU_102200_0_0_0"/>
<sequence>MRGLTLKGVSGFWTRENAASPSLKLSRRHLLMLSAAVTALGLMLWYFNLYTPTTLRLSELEASVQGLETQVALGRAARANLPALRGEIARLEAERDRFLVQLPPQREVAELLDYLREASSAAGVTLSALQHTGLGSASVEGVRPLGFSLSTQGTYGQTIAFLEALETLPRFARVERVGLSTNESSSDPLLSASYDFTVFVLAGDGSMGDEVSADEVIGDEVMGDEAAAGEPAADERP</sequence>
<dbReference type="InterPro" id="IPR014717">
    <property type="entry name" value="Transl_elong_EF1B/ribsomal_bS6"/>
</dbReference>
<evidence type="ECO:0000313" key="3">
    <source>
        <dbReference type="Proteomes" id="UP000000379"/>
    </source>
</evidence>
<dbReference type="OrthoDB" id="5502253at2"/>